<keyword evidence="7" id="KW-1185">Reference proteome</keyword>
<dbReference type="Pfam" id="PF04279">
    <property type="entry name" value="IspA"/>
    <property type="match status" value="2"/>
</dbReference>
<dbReference type="KEGG" id="cjap:GWK36_08320"/>
<evidence type="ECO:0000256" key="1">
    <source>
        <dbReference type="ARBA" id="ARBA00022475"/>
    </source>
</evidence>
<dbReference type="HAMAP" id="MF_00189">
    <property type="entry name" value="YciB"/>
    <property type="match status" value="1"/>
</dbReference>
<comment type="function">
    <text evidence="5">Plays a role in cell envelope biogenesis, maintenance of cell envelope integrity and membrane homeostasis.</text>
</comment>
<feature type="transmembrane region" description="Helical" evidence="5">
    <location>
        <begin position="121"/>
        <end position="142"/>
    </location>
</feature>
<keyword evidence="5" id="KW-0997">Cell inner membrane</keyword>
<keyword evidence="1 5" id="KW-1003">Cell membrane</keyword>
<evidence type="ECO:0000256" key="2">
    <source>
        <dbReference type="ARBA" id="ARBA00022692"/>
    </source>
</evidence>
<dbReference type="Proteomes" id="UP000502699">
    <property type="component" value="Chromosome"/>
</dbReference>
<dbReference type="RefSeq" id="WP_166270753.1">
    <property type="nucleotide sequence ID" value="NZ_CP048029.1"/>
</dbReference>
<organism evidence="6 7">
    <name type="scientific">Caldichromatium japonicum</name>
    <dbReference type="NCBI Taxonomy" id="2699430"/>
    <lineage>
        <taxon>Bacteria</taxon>
        <taxon>Pseudomonadati</taxon>
        <taxon>Pseudomonadota</taxon>
        <taxon>Gammaproteobacteria</taxon>
        <taxon>Chromatiales</taxon>
        <taxon>Chromatiaceae</taxon>
        <taxon>Caldichromatium</taxon>
    </lineage>
</organism>
<dbReference type="GO" id="GO:0005886">
    <property type="term" value="C:plasma membrane"/>
    <property type="evidence" value="ECO:0007669"/>
    <property type="project" value="UniProtKB-SubCell"/>
</dbReference>
<keyword evidence="3 5" id="KW-1133">Transmembrane helix</keyword>
<keyword evidence="4 5" id="KW-0472">Membrane</keyword>
<comment type="similarity">
    <text evidence="5">Belongs to the YciB family.</text>
</comment>
<proteinExistence type="inferred from homology"/>
<reference evidence="7" key="1">
    <citation type="submission" date="2020-01" db="EMBL/GenBank/DDBJ databases">
        <title>Caldichromatium gen. nov., sp. nov., a thermophilic purple sulfur bacterium member of the family Chromatiaceae isolated from Nakabusa hot spring, Japan.</title>
        <authorList>
            <person name="Saini M.K."/>
            <person name="Hanada S."/>
            <person name="Tank M."/>
        </authorList>
    </citation>
    <scope>NUCLEOTIDE SEQUENCE [LARGE SCALE GENOMIC DNA]</scope>
    <source>
        <strain evidence="7">No.7</strain>
    </source>
</reference>
<gene>
    <name evidence="5" type="primary">yciB</name>
    <name evidence="6" type="ORF">GWK36_08320</name>
</gene>
<evidence type="ECO:0000313" key="6">
    <source>
        <dbReference type="EMBL" id="QIK37990.1"/>
    </source>
</evidence>
<comment type="caution">
    <text evidence="5">Lacks conserved residue(s) required for the propagation of feature annotation.</text>
</comment>
<dbReference type="InterPro" id="IPR006008">
    <property type="entry name" value="YciB"/>
</dbReference>
<evidence type="ECO:0000256" key="3">
    <source>
        <dbReference type="ARBA" id="ARBA00022989"/>
    </source>
</evidence>
<dbReference type="PANTHER" id="PTHR36917">
    <property type="entry name" value="INTRACELLULAR SEPTATION PROTEIN A-RELATED"/>
    <property type="match status" value="1"/>
</dbReference>
<evidence type="ECO:0000256" key="4">
    <source>
        <dbReference type="ARBA" id="ARBA00023136"/>
    </source>
</evidence>
<feature type="transmembrane region" description="Helical" evidence="5">
    <location>
        <begin position="192"/>
        <end position="211"/>
    </location>
</feature>
<name>A0A6G7VDK8_9GAMM</name>
<protein>
    <recommendedName>
        <fullName evidence="5">Inner membrane-spanning protein YciB</fullName>
    </recommendedName>
</protein>
<dbReference type="AlphaFoldDB" id="A0A6G7VDK8"/>
<dbReference type="PANTHER" id="PTHR36917:SF1">
    <property type="entry name" value="INNER MEMBRANE-SPANNING PROTEIN YCIB"/>
    <property type="match status" value="1"/>
</dbReference>
<feature type="transmembrane region" description="Helical" evidence="5">
    <location>
        <begin position="51"/>
        <end position="68"/>
    </location>
</feature>
<evidence type="ECO:0000313" key="7">
    <source>
        <dbReference type="Proteomes" id="UP000502699"/>
    </source>
</evidence>
<keyword evidence="2 5" id="KW-0812">Transmembrane</keyword>
<feature type="transmembrane region" description="Helical" evidence="5">
    <location>
        <begin position="80"/>
        <end position="96"/>
    </location>
</feature>
<comment type="subcellular location">
    <subcellularLocation>
        <location evidence="5">Cell inner membrane</location>
        <topology evidence="5">Multi-pass membrane protein</topology>
    </subcellularLocation>
</comment>
<evidence type="ECO:0000256" key="5">
    <source>
        <dbReference type="HAMAP-Rule" id="MF_00189"/>
    </source>
</evidence>
<dbReference type="EMBL" id="CP048029">
    <property type="protein sequence ID" value="QIK37990.1"/>
    <property type="molecule type" value="Genomic_DNA"/>
</dbReference>
<accession>A0A6G7VDK8</accession>
<sequence length="221" mass="24492">MKLLRDLLPVLLFFAVYQFSGIYWATAAAIAVAVAQGVWTWMHERRIEPLPLATLVILLVFGSLTIALQDPIFVMWKPTLVNWLLAAAFIASHWLGERPLIERLMGQAVALPRPVWCRLNAAWSVFWFALGLLNLFVVYIGSGFYPAYQALRAATGTTGIDLAGCLSHYAGSTLALCEQAQRAESIWVNFKLFGLMGLTIAFVIAQAVYLARHLPDEPRGA</sequence>